<evidence type="ECO:0000313" key="5">
    <source>
        <dbReference type="Proteomes" id="UP000466345"/>
    </source>
</evidence>
<feature type="signal peptide" evidence="2">
    <location>
        <begin position="1"/>
        <end position="33"/>
    </location>
</feature>
<dbReference type="InterPro" id="IPR006311">
    <property type="entry name" value="TAT_signal"/>
</dbReference>
<dbReference type="Gene3D" id="2.40.10.480">
    <property type="match status" value="1"/>
</dbReference>
<keyword evidence="5" id="KW-1185">Reference proteome</keyword>
<feature type="domain" description="Pyrrolo-quinoline quinone repeat" evidence="3">
    <location>
        <begin position="235"/>
        <end position="371"/>
    </location>
</feature>
<dbReference type="SUPFAM" id="SSF50998">
    <property type="entry name" value="Quinoprotein alcohol dehydrogenase-like"/>
    <property type="match status" value="1"/>
</dbReference>
<dbReference type="InterPro" id="IPR011047">
    <property type="entry name" value="Quinoprotein_ADH-like_sf"/>
</dbReference>
<reference evidence="4 5" key="1">
    <citation type="submission" date="2019-10" db="EMBL/GenBank/DDBJ databases">
        <title>Streptomyces smaragdinus sp. nov. and Streptomyces fabii sp. nov., isolated from the gut of fungus growing-termite Macrotermes natalensis.</title>
        <authorList>
            <person name="Schwitalla J."/>
            <person name="Benndorf R."/>
            <person name="Martin K."/>
            <person name="De Beer W."/>
            <person name="Kaster A.-K."/>
            <person name="Vollmers J."/>
            <person name="Poulsen M."/>
            <person name="Beemelmanns C."/>
        </authorList>
    </citation>
    <scope>NUCLEOTIDE SEQUENCE [LARGE SCALE GENOMIC DNA]</scope>
    <source>
        <strain evidence="4 5">RB5</strain>
    </source>
</reference>
<feature type="compositionally biased region" description="Low complexity" evidence="1">
    <location>
        <begin position="51"/>
        <end position="61"/>
    </location>
</feature>
<gene>
    <name evidence="4" type="primary">bamB_2</name>
    <name evidence="4" type="ORF">SRB5_34010</name>
</gene>
<dbReference type="SMART" id="SM00564">
    <property type="entry name" value="PQQ"/>
    <property type="match status" value="5"/>
</dbReference>
<dbReference type="Gene3D" id="2.130.10.10">
    <property type="entry name" value="YVTN repeat-like/Quinoprotein amine dehydrogenase"/>
    <property type="match status" value="1"/>
</dbReference>
<dbReference type="InterPro" id="IPR002372">
    <property type="entry name" value="PQQ_rpt_dom"/>
</dbReference>
<dbReference type="Pfam" id="PF13360">
    <property type="entry name" value="PQQ_2"/>
    <property type="match status" value="1"/>
</dbReference>
<organism evidence="4 5">
    <name type="scientific">Streptomyces smaragdinus</name>
    <dbReference type="NCBI Taxonomy" id="2585196"/>
    <lineage>
        <taxon>Bacteria</taxon>
        <taxon>Bacillati</taxon>
        <taxon>Actinomycetota</taxon>
        <taxon>Actinomycetes</taxon>
        <taxon>Kitasatosporales</taxon>
        <taxon>Streptomycetaceae</taxon>
        <taxon>Streptomyces</taxon>
    </lineage>
</organism>
<feature type="region of interest" description="Disordered" evidence="1">
    <location>
        <begin position="34"/>
        <end position="69"/>
    </location>
</feature>
<dbReference type="EMBL" id="WEGJ01000011">
    <property type="protein sequence ID" value="MQY13258.1"/>
    <property type="molecule type" value="Genomic_DNA"/>
</dbReference>
<dbReference type="PROSITE" id="PS51318">
    <property type="entry name" value="TAT"/>
    <property type="match status" value="1"/>
</dbReference>
<dbReference type="RefSeq" id="WP_228390107.1">
    <property type="nucleotide sequence ID" value="NZ_WEGJ01000011.1"/>
</dbReference>
<feature type="chain" id="PRO_5029803644" evidence="2">
    <location>
        <begin position="34"/>
        <end position="404"/>
    </location>
</feature>
<evidence type="ECO:0000256" key="2">
    <source>
        <dbReference type="SAM" id="SignalP"/>
    </source>
</evidence>
<evidence type="ECO:0000259" key="3">
    <source>
        <dbReference type="Pfam" id="PF13360"/>
    </source>
</evidence>
<dbReference type="InterPro" id="IPR018391">
    <property type="entry name" value="PQQ_b-propeller_rpt"/>
</dbReference>
<dbReference type="PANTHER" id="PTHR34512">
    <property type="entry name" value="CELL SURFACE PROTEIN"/>
    <property type="match status" value="1"/>
</dbReference>
<proteinExistence type="predicted"/>
<protein>
    <submittedName>
        <fullName evidence="4">Outer membrane protein assembly factor BamB</fullName>
    </submittedName>
</protein>
<keyword evidence="2" id="KW-0732">Signal</keyword>
<evidence type="ECO:0000313" key="4">
    <source>
        <dbReference type="EMBL" id="MQY13258.1"/>
    </source>
</evidence>
<dbReference type="Proteomes" id="UP000466345">
    <property type="component" value="Unassembled WGS sequence"/>
</dbReference>
<dbReference type="PANTHER" id="PTHR34512:SF30">
    <property type="entry name" value="OUTER MEMBRANE PROTEIN ASSEMBLY FACTOR BAMB"/>
    <property type="match status" value="1"/>
</dbReference>
<comment type="caution">
    <text evidence="4">The sequence shown here is derived from an EMBL/GenBank/DDBJ whole genome shotgun (WGS) entry which is preliminary data.</text>
</comment>
<sequence length="404" mass="43028">MTDATHTSPSRRRMLRLASGGAALALLGGGAAACEPKGAAQDDVKGGGDGPSSDTSGGKTKPGQPLWSKTVPVQKGVSTNELVALNGTAITIGDPPSAWDAKSGAKRWSMATGPVPGAPLLLGNDTLYLASNEYDGTVAGYDPATGKETWRSRLGKKFDDPRPIAVDDTQLYVIAVILDGYERTGKNVVAALDTASGRVVWQEQRDIGTEDNGLHAVVQGKHLIYTDFLKNLTVRDTATGQQVWTQKMNSINYDNFAVHEDLVIVAQRRELKAFAVGDGSVKWTVKTTEFDSFQVPAVLDGVLYVADSAHVLWAVDPATGEKIWQSKDLVEPSRAVPTEFTRAGDTLYGGTDLDPEGGVHAFDAKTGKLLWTFNDKSGDTASWRVAGDGTHVFALHADRLHALA</sequence>
<dbReference type="AlphaFoldDB" id="A0A7K0CIG8"/>
<evidence type="ECO:0000256" key="1">
    <source>
        <dbReference type="SAM" id="MobiDB-lite"/>
    </source>
</evidence>
<name>A0A7K0CIG8_9ACTN</name>
<accession>A0A7K0CIG8</accession>
<dbReference type="InterPro" id="IPR015943">
    <property type="entry name" value="WD40/YVTN_repeat-like_dom_sf"/>
</dbReference>